<protein>
    <submittedName>
        <fullName evidence="1">Uncharacterized protein</fullName>
    </submittedName>
</protein>
<name>A0A0L8IAX5_OCTBM</name>
<proteinExistence type="predicted"/>
<accession>A0A0L8IAX5</accession>
<dbReference type="AlphaFoldDB" id="A0A0L8IAX5"/>
<organism evidence="1">
    <name type="scientific">Octopus bimaculoides</name>
    <name type="common">California two-spotted octopus</name>
    <dbReference type="NCBI Taxonomy" id="37653"/>
    <lineage>
        <taxon>Eukaryota</taxon>
        <taxon>Metazoa</taxon>
        <taxon>Spiralia</taxon>
        <taxon>Lophotrochozoa</taxon>
        <taxon>Mollusca</taxon>
        <taxon>Cephalopoda</taxon>
        <taxon>Coleoidea</taxon>
        <taxon>Octopodiformes</taxon>
        <taxon>Octopoda</taxon>
        <taxon>Incirrata</taxon>
        <taxon>Octopodidae</taxon>
        <taxon>Octopus</taxon>
    </lineage>
</organism>
<gene>
    <name evidence="1" type="ORF">OCBIM_22024294mg</name>
</gene>
<evidence type="ECO:0000313" key="1">
    <source>
        <dbReference type="EMBL" id="KOF98607.1"/>
    </source>
</evidence>
<sequence>MCVYVYDNTYFKNLHMYTYKMMQLCGTALGNSCLQGKFLNPSATPAPMHFYWKADK</sequence>
<dbReference type="EMBL" id="KQ416121">
    <property type="protein sequence ID" value="KOF98607.1"/>
    <property type="molecule type" value="Genomic_DNA"/>
</dbReference>
<reference evidence="1" key="1">
    <citation type="submission" date="2015-07" db="EMBL/GenBank/DDBJ databases">
        <title>MeaNS - Measles Nucleotide Surveillance Program.</title>
        <authorList>
            <person name="Tran T."/>
            <person name="Druce J."/>
        </authorList>
    </citation>
    <scope>NUCLEOTIDE SEQUENCE</scope>
    <source>
        <strain evidence="1">UCB-OBI-ISO-001</strain>
        <tissue evidence="1">Gonad</tissue>
    </source>
</reference>